<gene>
    <name evidence="1" type="ORF">NA66_10124</name>
</gene>
<sequence length="207" mass="22196">MKRFYLKKGDRSSNGGVVLEGMDFFMHHGTPVTFLGAEVYCSACDSIGVIVGDGPRRPDSIMGKRAALDGDLCACRCHPRPVMRASQDTASLDFTSGELAEMGFGPAGNPLPKRRRESYDEQVRVVDRAGNPISGVPHHIRSATGATYKGLTDSRGTCRAAWQCGAKQLGRCEDLGLVDVGDSVATNTLRYQPAGIMCAESVPRTSL</sequence>
<name>A0A318III1_BURPY</name>
<protein>
    <submittedName>
        <fullName evidence="1">PAAR motif-containing protein</fullName>
    </submittedName>
</protein>
<dbReference type="CDD" id="cd14744">
    <property type="entry name" value="PAAR_CT_2"/>
    <property type="match status" value="1"/>
</dbReference>
<evidence type="ECO:0000313" key="2">
    <source>
        <dbReference type="Proteomes" id="UP000247755"/>
    </source>
</evidence>
<dbReference type="InterPro" id="IPR008727">
    <property type="entry name" value="PAAR_motif"/>
</dbReference>
<dbReference type="Pfam" id="PF05488">
    <property type="entry name" value="PAAR_motif"/>
    <property type="match status" value="1"/>
</dbReference>
<dbReference type="EMBL" id="QJJY01000012">
    <property type="protein sequence ID" value="PXX32335.1"/>
    <property type="molecule type" value="Genomic_DNA"/>
</dbReference>
<comment type="caution">
    <text evidence="1">The sequence shown here is derived from an EMBL/GenBank/DDBJ whole genome shotgun (WGS) entry which is preliminary data.</text>
</comment>
<proteinExistence type="predicted"/>
<accession>A0A318III1</accession>
<dbReference type="AlphaFoldDB" id="A0A318III1"/>
<dbReference type="Proteomes" id="UP000247755">
    <property type="component" value="Unassembled WGS sequence"/>
</dbReference>
<evidence type="ECO:0000313" key="1">
    <source>
        <dbReference type="EMBL" id="PXX32335.1"/>
    </source>
</evidence>
<reference evidence="1 2" key="1">
    <citation type="submission" date="2018-05" db="EMBL/GenBank/DDBJ databases">
        <title>Comparative genomics of bacterial root endophytes of switchgrass collected from native prairies over two seasons.</title>
        <authorList>
            <person name="Tang Y."/>
        </authorList>
    </citation>
    <scope>NUCLEOTIDE SEQUENCE [LARGE SCALE GENOMIC DNA]</scope>
    <source>
        <strain evidence="1 2">NFIX32</strain>
    </source>
</reference>
<organism evidence="1 2">
    <name type="scientific">Burkholderia pyrrocinia</name>
    <name type="common">Pseudomonas pyrrocinia</name>
    <dbReference type="NCBI Taxonomy" id="60550"/>
    <lineage>
        <taxon>Bacteria</taxon>
        <taxon>Pseudomonadati</taxon>
        <taxon>Pseudomonadota</taxon>
        <taxon>Betaproteobacteria</taxon>
        <taxon>Burkholderiales</taxon>
        <taxon>Burkholderiaceae</taxon>
        <taxon>Burkholderia</taxon>
        <taxon>Burkholderia cepacia complex</taxon>
    </lineage>
</organism>